<dbReference type="OMA" id="YRIIQAE"/>
<sequence length="328" mass="37803">MPAYMEMLVSQSPPVFSHSPPSGFLSEFMSRQYDSPRLYRPTTLSPKPLRKQFSLPLKMPTPKKSILHTRPNEETADDLELEKPVIRKTRHISFADDQGYSLTHVKVMNEASNEPPLWSLQFLAHVTQGVISPVPTEQWTIDFRQPASDYLTYRRRLEENSVSLENVIIKEAESCIVGTIKVKNICFEKEVFVRSSWDNWKSQMDTYCTYSSIGTGTKGVTLFDTFSFKITLPPNSRHLEFCVCFRANGTEYWDNNDQGKNYIITNRYSPLLKDSIKIKVDSPQNDLNQKKESSQQRSRKLGICLSPWSGMNTWSSNNNELDDSTPYW</sequence>
<proteinExistence type="predicted"/>
<dbReference type="GO" id="GO:0005979">
    <property type="term" value="P:regulation of glycogen biosynthetic process"/>
    <property type="evidence" value="ECO:0007669"/>
    <property type="project" value="TreeGrafter"/>
</dbReference>
<evidence type="ECO:0000256" key="2">
    <source>
        <dbReference type="ARBA" id="ARBA00023277"/>
    </source>
</evidence>
<evidence type="ECO:0000313" key="5">
    <source>
        <dbReference type="EMBL" id="SSX03678.1"/>
    </source>
</evidence>
<dbReference type="InterPro" id="IPR005036">
    <property type="entry name" value="CBM21_dom"/>
</dbReference>
<dbReference type="GO" id="GO:0000164">
    <property type="term" value="C:protein phosphatase type 1 complex"/>
    <property type="evidence" value="ECO:0007669"/>
    <property type="project" value="TreeGrafter"/>
</dbReference>
<evidence type="ECO:0000256" key="3">
    <source>
        <dbReference type="PIRNR" id="PIRNR038207"/>
    </source>
</evidence>
<keyword evidence="1 3" id="KW-0321">Glycogen metabolism</keyword>
<dbReference type="GO" id="GO:2001069">
    <property type="term" value="F:glycogen binding"/>
    <property type="evidence" value="ECO:0007669"/>
    <property type="project" value="TreeGrafter"/>
</dbReference>
<dbReference type="PANTHER" id="PTHR12307">
    <property type="entry name" value="PROTEIN PHOSPHATASE 1 REGULATORY SUBUNIT"/>
    <property type="match status" value="1"/>
</dbReference>
<evidence type="ECO:0000259" key="4">
    <source>
        <dbReference type="PROSITE" id="PS51159"/>
    </source>
</evidence>
<reference evidence="6" key="2">
    <citation type="submission" date="2018-07" db="EMBL/GenBank/DDBJ databases">
        <authorList>
            <person name="Quirk P.G."/>
            <person name="Krulwich T.A."/>
        </authorList>
    </citation>
    <scope>NUCLEOTIDE SEQUENCE</scope>
</reference>
<evidence type="ECO:0000256" key="1">
    <source>
        <dbReference type="ARBA" id="ARBA00022600"/>
    </source>
</evidence>
<dbReference type="InterPro" id="IPR038175">
    <property type="entry name" value="CBM21_dom_sf"/>
</dbReference>
<dbReference type="PANTHER" id="PTHR12307:SF48">
    <property type="entry name" value="PROTEIN PHOSPHATASE 1 REGULATORY SUBUNIT"/>
    <property type="match status" value="1"/>
</dbReference>
<keyword evidence="2 3" id="KW-0119">Carbohydrate metabolism</keyword>
<protein>
    <recommendedName>
        <fullName evidence="3">Protein phosphatase 1 regulatory subunit</fullName>
    </recommendedName>
</protein>
<dbReference type="PROSITE" id="PS51159">
    <property type="entry name" value="CBM21"/>
    <property type="match status" value="1"/>
</dbReference>
<dbReference type="InterPro" id="IPR050782">
    <property type="entry name" value="PP1_regulatory_subunit_3"/>
</dbReference>
<dbReference type="EMBL" id="UFQS01000410">
    <property type="protein sequence ID" value="SSX03678.1"/>
    <property type="molecule type" value="Genomic_DNA"/>
</dbReference>
<dbReference type="VEuPathDB" id="VectorBase:CSON010216"/>
<dbReference type="EMBL" id="UFQT01000410">
    <property type="protein sequence ID" value="SSX24043.1"/>
    <property type="molecule type" value="Genomic_DNA"/>
</dbReference>
<accession>A0A336KII7</accession>
<reference evidence="5" key="1">
    <citation type="submission" date="2018-04" db="EMBL/GenBank/DDBJ databases">
        <authorList>
            <person name="Go L.Y."/>
            <person name="Mitchell J.A."/>
        </authorList>
    </citation>
    <scope>NUCLEOTIDE SEQUENCE</scope>
    <source>
        <tissue evidence="5">Whole organism</tissue>
    </source>
</reference>
<organism evidence="5">
    <name type="scientific">Culicoides sonorensis</name>
    <name type="common">Biting midge</name>
    <dbReference type="NCBI Taxonomy" id="179676"/>
    <lineage>
        <taxon>Eukaryota</taxon>
        <taxon>Metazoa</taxon>
        <taxon>Ecdysozoa</taxon>
        <taxon>Arthropoda</taxon>
        <taxon>Hexapoda</taxon>
        <taxon>Insecta</taxon>
        <taxon>Pterygota</taxon>
        <taxon>Neoptera</taxon>
        <taxon>Endopterygota</taxon>
        <taxon>Diptera</taxon>
        <taxon>Nematocera</taxon>
        <taxon>Chironomoidea</taxon>
        <taxon>Ceratopogonidae</taxon>
        <taxon>Ceratopogoninae</taxon>
        <taxon>Culicoides</taxon>
        <taxon>Monoculicoides</taxon>
    </lineage>
</organism>
<dbReference type="AlphaFoldDB" id="A0A336KII7"/>
<evidence type="ECO:0000313" key="6">
    <source>
        <dbReference type="EMBL" id="SSX24043.1"/>
    </source>
</evidence>
<dbReference type="GO" id="GO:0005977">
    <property type="term" value="P:glycogen metabolic process"/>
    <property type="evidence" value="ECO:0007669"/>
    <property type="project" value="UniProtKB-KW"/>
</dbReference>
<dbReference type="Pfam" id="PF03370">
    <property type="entry name" value="CBM_21"/>
    <property type="match status" value="1"/>
</dbReference>
<gene>
    <name evidence="5" type="primary">CSON010216</name>
</gene>
<feature type="domain" description="CBM21" evidence="4">
    <location>
        <begin position="154"/>
        <end position="264"/>
    </location>
</feature>
<dbReference type="GO" id="GO:0008157">
    <property type="term" value="F:protein phosphatase 1 binding"/>
    <property type="evidence" value="ECO:0007669"/>
    <property type="project" value="TreeGrafter"/>
</dbReference>
<name>A0A336KII7_CULSO</name>
<dbReference type="InterPro" id="IPR017434">
    <property type="entry name" value="Pase-1_reg-su_3B/C/D_met"/>
</dbReference>
<dbReference type="Gene3D" id="2.60.40.2440">
    <property type="entry name" value="Carbohydrate binding type-21 domain"/>
    <property type="match status" value="1"/>
</dbReference>
<dbReference type="PIRSF" id="PIRSF038207">
    <property type="entry name" value="PP1_GT_animal"/>
    <property type="match status" value="1"/>
</dbReference>